<dbReference type="EMBL" id="CP061800">
    <property type="protein sequence ID" value="QTA88798.1"/>
    <property type="molecule type" value="Genomic_DNA"/>
</dbReference>
<evidence type="ECO:0000313" key="2">
    <source>
        <dbReference type="Proteomes" id="UP000663722"/>
    </source>
</evidence>
<organism evidence="1 2">
    <name type="scientific">Desulfonema magnum</name>
    <dbReference type="NCBI Taxonomy" id="45655"/>
    <lineage>
        <taxon>Bacteria</taxon>
        <taxon>Pseudomonadati</taxon>
        <taxon>Thermodesulfobacteriota</taxon>
        <taxon>Desulfobacteria</taxon>
        <taxon>Desulfobacterales</taxon>
        <taxon>Desulfococcaceae</taxon>
        <taxon>Desulfonema</taxon>
    </lineage>
</organism>
<evidence type="ECO:0000313" key="1">
    <source>
        <dbReference type="EMBL" id="QTA88798.1"/>
    </source>
</evidence>
<accession>A0A975GQC3</accession>
<sequence length="38" mass="4443">MEVPKKLSFQANEDVFPLSAVQPEFSPPYQIYDGLYFF</sequence>
<gene>
    <name evidence="1" type="ORF">dnm_048450</name>
</gene>
<protein>
    <submittedName>
        <fullName evidence="1">Uncharacterized protein</fullName>
    </submittedName>
</protein>
<dbReference type="Proteomes" id="UP000663722">
    <property type="component" value="Chromosome"/>
</dbReference>
<dbReference type="AlphaFoldDB" id="A0A975GQC3"/>
<keyword evidence="2" id="KW-1185">Reference proteome</keyword>
<proteinExistence type="predicted"/>
<name>A0A975GQC3_9BACT</name>
<reference evidence="1" key="1">
    <citation type="journal article" date="2021" name="Microb. Physiol.">
        <title>Proteogenomic Insights into the Physiology of Marine, Sulfate-Reducing, Filamentous Desulfonema limicola and Desulfonema magnum.</title>
        <authorList>
            <person name="Schnaars V."/>
            <person name="Wohlbrand L."/>
            <person name="Scheve S."/>
            <person name="Hinrichs C."/>
            <person name="Reinhardt R."/>
            <person name="Rabus R."/>
        </authorList>
    </citation>
    <scope>NUCLEOTIDE SEQUENCE</scope>
    <source>
        <strain evidence="1">4be13</strain>
    </source>
</reference>
<dbReference type="KEGG" id="dmm:dnm_048450"/>